<evidence type="ECO:0000259" key="5">
    <source>
        <dbReference type="Pfam" id="PF20300"/>
    </source>
</evidence>
<protein>
    <recommendedName>
        <fullName evidence="5">Prokaryotic STING domain-containing protein</fullName>
    </recommendedName>
</protein>
<dbReference type="EMBL" id="JACHLE010000005">
    <property type="protein sequence ID" value="MBB4807853.1"/>
    <property type="molecule type" value="Genomic_DNA"/>
</dbReference>
<keyword evidence="2" id="KW-0051">Antiviral defense</keyword>
<keyword evidence="1" id="KW-0547">Nucleotide-binding</keyword>
<sequence>MIELIGFIMGAICFPITIFAFYFQIRGLKRINRRFAKILAWTYYHNFLNKVIASIISEQNIIINIDSVEHTFALDKITIEIRIPLSIKTTDERKIKNPINLKISEYNFVLDFNYNKEENSITIIEFPNIFTALTRFYKTEEKNDESIEIYKEAKLFKDSLEKLIDKDFKNVAYPKIKILLVED</sequence>
<dbReference type="Proteomes" id="UP000592180">
    <property type="component" value="Unassembled WGS sequence"/>
</dbReference>
<accession>A0A840KK10</accession>
<feature type="transmembrane region" description="Helical" evidence="4">
    <location>
        <begin position="6"/>
        <end position="25"/>
    </location>
</feature>
<dbReference type="RefSeq" id="WP_184191154.1">
    <property type="nucleotide sequence ID" value="NZ_JACHLE010000005.1"/>
</dbReference>
<gene>
    <name evidence="6" type="ORF">HNP38_003169</name>
</gene>
<keyword evidence="4" id="KW-1133">Transmembrane helix</keyword>
<comment type="caution">
    <text evidence="6">The sequence shown here is derived from an EMBL/GenBank/DDBJ whole genome shotgun (WGS) entry which is preliminary data.</text>
</comment>
<evidence type="ECO:0000256" key="2">
    <source>
        <dbReference type="ARBA" id="ARBA00023118"/>
    </source>
</evidence>
<dbReference type="InterPro" id="IPR046876">
    <property type="entry name" value="Prok_STING"/>
</dbReference>
<feature type="domain" description="Prokaryotic STING" evidence="5">
    <location>
        <begin position="36"/>
        <end position="164"/>
    </location>
</feature>
<dbReference type="AlphaFoldDB" id="A0A840KK10"/>
<organism evidence="6 7">
    <name type="scientific">Chryseobacterium defluvii</name>
    <dbReference type="NCBI Taxonomy" id="160396"/>
    <lineage>
        <taxon>Bacteria</taxon>
        <taxon>Pseudomonadati</taxon>
        <taxon>Bacteroidota</taxon>
        <taxon>Flavobacteriia</taxon>
        <taxon>Flavobacteriales</taxon>
        <taxon>Weeksellaceae</taxon>
        <taxon>Chryseobacterium group</taxon>
        <taxon>Chryseobacterium</taxon>
    </lineage>
</organism>
<dbReference type="GO" id="GO:0051607">
    <property type="term" value="P:defense response to virus"/>
    <property type="evidence" value="ECO:0007669"/>
    <property type="project" value="UniProtKB-KW"/>
</dbReference>
<comment type="similarity">
    <text evidence="3">In the C-terminal section; belongs to the bacterial STING family.</text>
</comment>
<evidence type="ECO:0000256" key="1">
    <source>
        <dbReference type="ARBA" id="ARBA00022741"/>
    </source>
</evidence>
<evidence type="ECO:0000256" key="4">
    <source>
        <dbReference type="SAM" id="Phobius"/>
    </source>
</evidence>
<keyword evidence="7" id="KW-1185">Reference proteome</keyword>
<evidence type="ECO:0000256" key="3">
    <source>
        <dbReference type="ARBA" id="ARBA00034315"/>
    </source>
</evidence>
<keyword evidence="4" id="KW-0812">Transmembrane</keyword>
<dbReference type="Pfam" id="PF20300">
    <property type="entry name" value="prok_STING"/>
    <property type="match status" value="1"/>
</dbReference>
<dbReference type="GO" id="GO:0000166">
    <property type="term" value="F:nucleotide binding"/>
    <property type="evidence" value="ECO:0007669"/>
    <property type="project" value="UniProtKB-KW"/>
</dbReference>
<reference evidence="6 7" key="1">
    <citation type="submission" date="2020-08" db="EMBL/GenBank/DDBJ databases">
        <title>Functional genomics of gut bacteria from endangered species of beetles.</title>
        <authorList>
            <person name="Carlos-Shanley C."/>
        </authorList>
    </citation>
    <scope>NUCLEOTIDE SEQUENCE [LARGE SCALE GENOMIC DNA]</scope>
    <source>
        <strain evidence="6 7">S00151</strain>
    </source>
</reference>
<keyword evidence="4" id="KW-0472">Membrane</keyword>
<evidence type="ECO:0000313" key="7">
    <source>
        <dbReference type="Proteomes" id="UP000592180"/>
    </source>
</evidence>
<proteinExistence type="inferred from homology"/>
<evidence type="ECO:0000313" key="6">
    <source>
        <dbReference type="EMBL" id="MBB4807853.1"/>
    </source>
</evidence>
<name>A0A840KK10_9FLAO</name>